<dbReference type="EMBL" id="CP036526">
    <property type="protein sequence ID" value="QDT09691.1"/>
    <property type="molecule type" value="Genomic_DNA"/>
</dbReference>
<accession>A0A517NRD5</accession>
<organism evidence="1 2">
    <name type="scientific">Stieleria marina</name>
    <dbReference type="NCBI Taxonomy" id="1930275"/>
    <lineage>
        <taxon>Bacteria</taxon>
        <taxon>Pseudomonadati</taxon>
        <taxon>Planctomycetota</taxon>
        <taxon>Planctomycetia</taxon>
        <taxon>Pirellulales</taxon>
        <taxon>Pirellulaceae</taxon>
        <taxon>Stieleria</taxon>
    </lineage>
</organism>
<protein>
    <submittedName>
        <fullName evidence="1">Uncharacterized protein</fullName>
    </submittedName>
</protein>
<sequence length="50" mass="5338">MMYLQCGKMATAAVGCHSDPQGSICGLSWANNIDAHNTPLTTCLNTINLR</sequence>
<reference evidence="1 2" key="1">
    <citation type="submission" date="2019-02" db="EMBL/GenBank/DDBJ databases">
        <title>Deep-cultivation of Planctomycetes and their phenomic and genomic characterization uncovers novel biology.</title>
        <authorList>
            <person name="Wiegand S."/>
            <person name="Jogler M."/>
            <person name="Boedeker C."/>
            <person name="Pinto D."/>
            <person name="Vollmers J."/>
            <person name="Rivas-Marin E."/>
            <person name="Kohn T."/>
            <person name="Peeters S.H."/>
            <person name="Heuer A."/>
            <person name="Rast P."/>
            <person name="Oberbeckmann S."/>
            <person name="Bunk B."/>
            <person name="Jeske O."/>
            <person name="Meyerdierks A."/>
            <person name="Storesund J.E."/>
            <person name="Kallscheuer N."/>
            <person name="Luecker S."/>
            <person name="Lage O.M."/>
            <person name="Pohl T."/>
            <person name="Merkel B.J."/>
            <person name="Hornburger P."/>
            <person name="Mueller R.-W."/>
            <person name="Bruemmer F."/>
            <person name="Labrenz M."/>
            <person name="Spormann A.M."/>
            <person name="Op den Camp H."/>
            <person name="Overmann J."/>
            <person name="Amann R."/>
            <person name="Jetten M.S.M."/>
            <person name="Mascher T."/>
            <person name="Medema M.H."/>
            <person name="Devos D.P."/>
            <person name="Kaster A.-K."/>
            <person name="Ovreas L."/>
            <person name="Rohde M."/>
            <person name="Galperin M.Y."/>
            <person name="Jogler C."/>
        </authorList>
    </citation>
    <scope>NUCLEOTIDE SEQUENCE [LARGE SCALE GENOMIC DNA]</scope>
    <source>
        <strain evidence="1 2">K23_9</strain>
    </source>
</reference>
<proteinExistence type="predicted"/>
<dbReference type="Proteomes" id="UP000319817">
    <property type="component" value="Chromosome"/>
</dbReference>
<keyword evidence="2" id="KW-1185">Reference proteome</keyword>
<gene>
    <name evidence="1" type="ORF">K239x_16410</name>
</gene>
<evidence type="ECO:0000313" key="1">
    <source>
        <dbReference type="EMBL" id="QDT09691.1"/>
    </source>
</evidence>
<name>A0A517NRD5_9BACT</name>
<evidence type="ECO:0000313" key="2">
    <source>
        <dbReference type="Proteomes" id="UP000319817"/>
    </source>
</evidence>
<dbReference type="AlphaFoldDB" id="A0A517NRD5"/>